<feature type="region of interest" description="Disordered" evidence="1">
    <location>
        <begin position="1"/>
        <end position="22"/>
    </location>
</feature>
<organism evidence="2">
    <name type="scientific">uncultured Desulfobacterium sp</name>
    <dbReference type="NCBI Taxonomy" id="201089"/>
    <lineage>
        <taxon>Bacteria</taxon>
        <taxon>Pseudomonadati</taxon>
        <taxon>Thermodesulfobacteriota</taxon>
        <taxon>Desulfobacteria</taxon>
        <taxon>Desulfobacterales</taxon>
        <taxon>Desulfobacteriaceae</taxon>
        <taxon>Desulfobacterium</taxon>
        <taxon>environmental samples</taxon>
    </lineage>
</organism>
<name>E1YEA9_9BACT</name>
<evidence type="ECO:0000313" key="3">
    <source>
        <dbReference type="EMBL" id="CBX28988.1"/>
    </source>
</evidence>
<evidence type="ECO:0000313" key="2">
    <source>
        <dbReference type="EMBL" id="CBX28868.1"/>
    </source>
</evidence>
<gene>
    <name evidence="2" type="ORF">N47_B20140</name>
    <name evidence="3" type="ORF">N47_P16930</name>
</gene>
<dbReference type="AlphaFoldDB" id="E1YEA9"/>
<protein>
    <submittedName>
        <fullName evidence="2">Uncharacterized protein</fullName>
    </submittedName>
</protein>
<reference evidence="2" key="1">
    <citation type="journal article" date="2011" name="Environ. Microbiol.">
        <title>Genomic insights into the metabolic potential of the polycyclic aromatic hydrocarbon degrading sulfate-reducing Deltaproteobacterium N47.</title>
        <authorList>
            <person name="Bergmann F."/>
            <person name="Selesi D."/>
            <person name="Weinmaier T."/>
            <person name="Tischler P."/>
            <person name="Rattei T."/>
            <person name="Meckenstock R.U."/>
        </authorList>
    </citation>
    <scope>NUCLEOTIDE SEQUENCE</scope>
</reference>
<evidence type="ECO:0000256" key="1">
    <source>
        <dbReference type="SAM" id="MobiDB-lite"/>
    </source>
</evidence>
<proteinExistence type="predicted"/>
<sequence length="51" mass="5566">MVLQKHPNRHAGLDKPAPASFKPGASGTQWNYWFPAFAGMTKGVVSIFSFS</sequence>
<dbReference type="EMBL" id="FR695871">
    <property type="protein sequence ID" value="CBX28988.1"/>
    <property type="molecule type" value="Genomic_DNA"/>
</dbReference>
<accession>E1YEA9</accession>
<dbReference type="EMBL" id="FR695870">
    <property type="protein sequence ID" value="CBX28868.1"/>
    <property type="molecule type" value="Genomic_DNA"/>
</dbReference>